<organism evidence="3">
    <name type="scientific">marine sediment metagenome</name>
    <dbReference type="NCBI Taxonomy" id="412755"/>
    <lineage>
        <taxon>unclassified sequences</taxon>
        <taxon>metagenomes</taxon>
        <taxon>ecological metagenomes</taxon>
    </lineage>
</organism>
<sequence>LTKKPVSRNIIKGIGDDSSLIKVGNRYLAVTADTLVDGDHFSLRYFSPEQIGKKAVEINVSDIGAMGAKPKYFLVSLVLPGDIDVEIIENIYKGMRQAGSKYQIEIIGGNITHGKQLIIDICMIGEAKKENLKFRSAAKPDDCILVSGDLGSSTAGLHLFLKNIDGFEEVKKKHLEPEAKFHKVEPFLKYINAMIDVSDGLASDVLRICEQSDTGAIIYADSVPVKSTTKKAAKICEKNALDFALYGGEDFELIYTVSKKNLNKVKGILVGKITREKGVRIYKEGKEELLTKHGYDHFLTEPT</sequence>
<comment type="caution">
    <text evidence="3">The sequence shown here is derived from an EMBL/GenBank/DDBJ whole genome shotgun (WGS) entry which is preliminary data.</text>
</comment>
<dbReference type="GO" id="GO:0009030">
    <property type="term" value="F:thiamine-phosphate kinase activity"/>
    <property type="evidence" value="ECO:0007669"/>
    <property type="project" value="InterPro"/>
</dbReference>
<dbReference type="InterPro" id="IPR016188">
    <property type="entry name" value="PurM-like_N"/>
</dbReference>
<dbReference type="InterPro" id="IPR036676">
    <property type="entry name" value="PurM-like_C_sf"/>
</dbReference>
<feature type="non-terminal residue" evidence="3">
    <location>
        <position position="1"/>
    </location>
</feature>
<dbReference type="InterPro" id="IPR036921">
    <property type="entry name" value="PurM-like_N_sf"/>
</dbReference>
<dbReference type="InterPro" id="IPR010918">
    <property type="entry name" value="PurM-like_C_dom"/>
</dbReference>
<reference evidence="3" key="1">
    <citation type="journal article" date="2014" name="Front. Microbiol.">
        <title>High frequency of phylogenetically diverse reductive dehalogenase-homologous genes in deep subseafloor sedimentary metagenomes.</title>
        <authorList>
            <person name="Kawai M."/>
            <person name="Futagami T."/>
            <person name="Toyoda A."/>
            <person name="Takaki Y."/>
            <person name="Nishi S."/>
            <person name="Hori S."/>
            <person name="Arai W."/>
            <person name="Tsubouchi T."/>
            <person name="Morono Y."/>
            <person name="Uchiyama I."/>
            <person name="Ito T."/>
            <person name="Fujiyama A."/>
            <person name="Inagaki F."/>
            <person name="Takami H."/>
        </authorList>
    </citation>
    <scope>NUCLEOTIDE SEQUENCE</scope>
    <source>
        <strain evidence="3">Expedition CK06-06</strain>
    </source>
</reference>
<accession>X0ZBG6</accession>
<dbReference type="PANTHER" id="PTHR30270:SF0">
    <property type="entry name" value="THIAMINE-MONOPHOSPHATE KINASE"/>
    <property type="match status" value="1"/>
</dbReference>
<evidence type="ECO:0000259" key="2">
    <source>
        <dbReference type="Pfam" id="PF02769"/>
    </source>
</evidence>
<dbReference type="NCBIfam" id="TIGR01379">
    <property type="entry name" value="thiL"/>
    <property type="match status" value="1"/>
</dbReference>
<dbReference type="PIRSF" id="PIRSF005303">
    <property type="entry name" value="Thiam_monoph_kin"/>
    <property type="match status" value="1"/>
</dbReference>
<feature type="domain" description="PurM-like N-terminal" evidence="1">
    <location>
        <begin position="15"/>
        <end position="126"/>
    </location>
</feature>
<gene>
    <name evidence="3" type="ORF">S01H4_08039</name>
</gene>
<name>X0ZBG6_9ZZZZ</name>
<dbReference type="Gene3D" id="3.90.650.10">
    <property type="entry name" value="PurM-like C-terminal domain"/>
    <property type="match status" value="1"/>
</dbReference>
<proteinExistence type="inferred from homology"/>
<dbReference type="SUPFAM" id="SSF55326">
    <property type="entry name" value="PurM N-terminal domain-like"/>
    <property type="match status" value="1"/>
</dbReference>
<feature type="domain" description="PurM-like C-terminal" evidence="2">
    <location>
        <begin position="139"/>
        <end position="269"/>
    </location>
</feature>
<dbReference type="GO" id="GO:0009228">
    <property type="term" value="P:thiamine biosynthetic process"/>
    <property type="evidence" value="ECO:0007669"/>
    <property type="project" value="InterPro"/>
</dbReference>
<dbReference type="Gene3D" id="3.30.1330.10">
    <property type="entry name" value="PurM-like, N-terminal domain"/>
    <property type="match status" value="1"/>
</dbReference>
<dbReference type="HAMAP" id="MF_02128">
    <property type="entry name" value="TMP_kinase"/>
    <property type="match status" value="1"/>
</dbReference>
<protein>
    <recommendedName>
        <fullName evidence="4">PurM-like N-terminal domain-containing protein</fullName>
    </recommendedName>
</protein>
<dbReference type="SUPFAM" id="SSF56042">
    <property type="entry name" value="PurM C-terminal domain-like"/>
    <property type="match status" value="1"/>
</dbReference>
<dbReference type="AlphaFoldDB" id="X0ZBG6"/>
<evidence type="ECO:0000313" key="3">
    <source>
        <dbReference type="EMBL" id="GAG66509.1"/>
    </source>
</evidence>
<dbReference type="Pfam" id="PF00586">
    <property type="entry name" value="AIRS"/>
    <property type="match status" value="1"/>
</dbReference>
<dbReference type="Pfam" id="PF02769">
    <property type="entry name" value="AIRS_C"/>
    <property type="match status" value="1"/>
</dbReference>
<dbReference type="EMBL" id="BART01002704">
    <property type="protein sequence ID" value="GAG66509.1"/>
    <property type="molecule type" value="Genomic_DNA"/>
</dbReference>
<dbReference type="InterPro" id="IPR006283">
    <property type="entry name" value="ThiL-like"/>
</dbReference>
<evidence type="ECO:0008006" key="4">
    <source>
        <dbReference type="Google" id="ProtNLM"/>
    </source>
</evidence>
<dbReference type="CDD" id="cd02194">
    <property type="entry name" value="ThiL"/>
    <property type="match status" value="1"/>
</dbReference>
<dbReference type="PANTHER" id="PTHR30270">
    <property type="entry name" value="THIAMINE-MONOPHOSPHATE KINASE"/>
    <property type="match status" value="1"/>
</dbReference>
<evidence type="ECO:0000259" key="1">
    <source>
        <dbReference type="Pfam" id="PF00586"/>
    </source>
</evidence>